<evidence type="ECO:0000256" key="1">
    <source>
        <dbReference type="SAM" id="SignalP"/>
    </source>
</evidence>
<name>A0ABP7X5K8_9GAMM</name>
<reference evidence="3" key="1">
    <citation type="journal article" date="2019" name="Int. J. Syst. Evol. Microbiol.">
        <title>The Global Catalogue of Microorganisms (GCM) 10K type strain sequencing project: providing services to taxonomists for standard genome sequencing and annotation.</title>
        <authorList>
            <consortium name="The Broad Institute Genomics Platform"/>
            <consortium name="The Broad Institute Genome Sequencing Center for Infectious Disease"/>
            <person name="Wu L."/>
            <person name="Ma J."/>
        </authorList>
    </citation>
    <scope>NUCLEOTIDE SEQUENCE [LARGE SCALE GENOMIC DNA]</scope>
    <source>
        <strain evidence="3">JCM 17304</strain>
    </source>
</reference>
<dbReference type="RefSeq" id="WP_344938443.1">
    <property type="nucleotide sequence ID" value="NZ_BAABDM010000010.1"/>
</dbReference>
<organism evidence="2 3">
    <name type="scientific">Zhongshania borealis</name>
    <dbReference type="NCBI Taxonomy" id="889488"/>
    <lineage>
        <taxon>Bacteria</taxon>
        <taxon>Pseudomonadati</taxon>
        <taxon>Pseudomonadota</taxon>
        <taxon>Gammaproteobacteria</taxon>
        <taxon>Cellvibrionales</taxon>
        <taxon>Spongiibacteraceae</taxon>
        <taxon>Zhongshania</taxon>
    </lineage>
</organism>
<feature type="signal peptide" evidence="1">
    <location>
        <begin position="1"/>
        <end position="20"/>
    </location>
</feature>
<comment type="caution">
    <text evidence="2">The sequence shown here is derived from an EMBL/GenBank/DDBJ whole genome shotgun (WGS) entry which is preliminary data.</text>
</comment>
<keyword evidence="1" id="KW-0732">Signal</keyword>
<dbReference type="EMBL" id="BAABDM010000010">
    <property type="protein sequence ID" value="GAA4105089.1"/>
    <property type="molecule type" value="Genomic_DNA"/>
</dbReference>
<protein>
    <submittedName>
        <fullName evidence="2">YfaZ family protein</fullName>
    </submittedName>
</protein>
<dbReference type="InterPro" id="IPR009998">
    <property type="entry name" value="YfaZ"/>
</dbReference>
<feature type="chain" id="PRO_5046697211" evidence="1">
    <location>
        <begin position="21"/>
        <end position="179"/>
    </location>
</feature>
<sequence length="179" mass="18870">MKAPYIAALVLATASSSVFAGGVAFRFGTDTFGVSLAGDMSPESSAQFDWLHHEDDADMVALGLYANGQRGALSGRVGAKAIGLEGDDFDLDGGAVAFGGDLSLPLNEIVRLRAGLYYAPSATGFGDVDGYDEWSLSAEFSLFQNSAIQVGYGSMDFDADNGKKIEFEDGAFVRLQLRL</sequence>
<gene>
    <name evidence="2" type="ORF">GCM10022414_34380</name>
</gene>
<accession>A0ABP7X5K8</accession>
<evidence type="ECO:0000313" key="2">
    <source>
        <dbReference type="EMBL" id="GAA4105089.1"/>
    </source>
</evidence>
<evidence type="ECO:0000313" key="3">
    <source>
        <dbReference type="Proteomes" id="UP001500392"/>
    </source>
</evidence>
<dbReference type="Proteomes" id="UP001500392">
    <property type="component" value="Unassembled WGS sequence"/>
</dbReference>
<proteinExistence type="predicted"/>
<keyword evidence="3" id="KW-1185">Reference proteome</keyword>
<dbReference type="Pfam" id="PF07437">
    <property type="entry name" value="YfaZ"/>
    <property type="match status" value="1"/>
</dbReference>